<keyword evidence="7" id="KW-0547">Nucleotide-binding</keyword>
<evidence type="ECO:0000256" key="9">
    <source>
        <dbReference type="ARBA" id="ARBA00022840"/>
    </source>
</evidence>
<dbReference type="PRINTS" id="PR00344">
    <property type="entry name" value="BCTRLSENSOR"/>
</dbReference>
<dbReference type="EMBL" id="QLLI01000003">
    <property type="protein sequence ID" value="RAI99010.1"/>
    <property type="molecule type" value="Genomic_DNA"/>
</dbReference>
<dbReference type="EC" id="2.7.13.3" evidence="3"/>
<feature type="domain" description="Histidine kinase" evidence="13">
    <location>
        <begin position="478"/>
        <end position="580"/>
    </location>
</feature>
<dbReference type="Pfam" id="PF00672">
    <property type="entry name" value="HAMP"/>
    <property type="match status" value="1"/>
</dbReference>
<dbReference type="InterPro" id="IPR010559">
    <property type="entry name" value="Sig_transdc_His_kin_internal"/>
</dbReference>
<dbReference type="InterPro" id="IPR036890">
    <property type="entry name" value="HATPase_C_sf"/>
</dbReference>
<accession>A0ABX9BNA8</accession>
<name>A0ABX9BNA8_9BACL</name>
<keyword evidence="4" id="KW-1003">Cell membrane</keyword>
<dbReference type="InterPro" id="IPR003660">
    <property type="entry name" value="HAMP_dom"/>
</dbReference>
<keyword evidence="8 15" id="KW-0418">Kinase</keyword>
<keyword evidence="12" id="KW-1133">Transmembrane helix</keyword>
<evidence type="ECO:0000256" key="5">
    <source>
        <dbReference type="ARBA" id="ARBA00022553"/>
    </source>
</evidence>
<evidence type="ECO:0000256" key="3">
    <source>
        <dbReference type="ARBA" id="ARBA00012438"/>
    </source>
</evidence>
<dbReference type="PANTHER" id="PTHR34220">
    <property type="entry name" value="SENSOR HISTIDINE KINASE YPDA"/>
    <property type="match status" value="1"/>
</dbReference>
<dbReference type="InterPro" id="IPR003594">
    <property type="entry name" value="HATPase_dom"/>
</dbReference>
<evidence type="ECO:0000256" key="6">
    <source>
        <dbReference type="ARBA" id="ARBA00022679"/>
    </source>
</evidence>
<dbReference type="InterPro" id="IPR004358">
    <property type="entry name" value="Sig_transdc_His_kin-like_C"/>
</dbReference>
<comment type="caution">
    <text evidence="15">The sequence shown here is derived from an EMBL/GenBank/DDBJ whole genome shotgun (WGS) entry which is preliminary data.</text>
</comment>
<keyword evidence="10" id="KW-0902">Two-component regulatory system</keyword>
<dbReference type="CDD" id="cd06225">
    <property type="entry name" value="HAMP"/>
    <property type="match status" value="1"/>
</dbReference>
<evidence type="ECO:0000256" key="11">
    <source>
        <dbReference type="ARBA" id="ARBA00023136"/>
    </source>
</evidence>
<dbReference type="Gene3D" id="6.10.340.10">
    <property type="match status" value="1"/>
</dbReference>
<comment type="catalytic activity">
    <reaction evidence="1">
        <text>ATP + protein L-histidine = ADP + protein N-phospho-L-histidine.</text>
        <dbReference type="EC" id="2.7.13.3"/>
    </reaction>
</comment>
<dbReference type="PROSITE" id="PS50885">
    <property type="entry name" value="HAMP"/>
    <property type="match status" value="1"/>
</dbReference>
<proteinExistence type="predicted"/>
<feature type="transmembrane region" description="Helical" evidence="12">
    <location>
        <begin position="290"/>
        <end position="308"/>
    </location>
</feature>
<protein>
    <recommendedName>
        <fullName evidence="3">histidine kinase</fullName>
        <ecNumber evidence="3">2.7.13.3</ecNumber>
    </recommendedName>
</protein>
<comment type="subcellular location">
    <subcellularLocation>
        <location evidence="2">Cell membrane</location>
        <topology evidence="2">Multi-pass membrane protein</topology>
    </subcellularLocation>
</comment>
<keyword evidence="11 12" id="KW-0472">Membrane</keyword>
<dbReference type="PANTHER" id="PTHR34220:SF7">
    <property type="entry name" value="SENSOR HISTIDINE KINASE YPDA"/>
    <property type="match status" value="1"/>
</dbReference>
<evidence type="ECO:0000256" key="12">
    <source>
        <dbReference type="SAM" id="Phobius"/>
    </source>
</evidence>
<dbReference type="Gene3D" id="3.30.565.10">
    <property type="entry name" value="Histidine kinase-like ATPase, C-terminal domain"/>
    <property type="match status" value="1"/>
</dbReference>
<evidence type="ECO:0000256" key="4">
    <source>
        <dbReference type="ARBA" id="ARBA00022475"/>
    </source>
</evidence>
<dbReference type="InterPro" id="IPR005467">
    <property type="entry name" value="His_kinase_dom"/>
</dbReference>
<evidence type="ECO:0000256" key="10">
    <source>
        <dbReference type="ARBA" id="ARBA00023012"/>
    </source>
</evidence>
<evidence type="ECO:0000259" key="13">
    <source>
        <dbReference type="PROSITE" id="PS50109"/>
    </source>
</evidence>
<dbReference type="Pfam" id="PF02518">
    <property type="entry name" value="HATPase_c"/>
    <property type="match status" value="1"/>
</dbReference>
<gene>
    <name evidence="15" type="ORF">DET54_103148</name>
</gene>
<dbReference type="Pfam" id="PF06580">
    <property type="entry name" value="His_kinase"/>
    <property type="match status" value="1"/>
</dbReference>
<dbReference type="SMART" id="SM00304">
    <property type="entry name" value="HAMP"/>
    <property type="match status" value="1"/>
</dbReference>
<dbReference type="SMART" id="SM00387">
    <property type="entry name" value="HATPase_c"/>
    <property type="match status" value="1"/>
</dbReference>
<keyword evidence="16" id="KW-1185">Reference proteome</keyword>
<feature type="domain" description="HAMP" evidence="14">
    <location>
        <begin position="309"/>
        <end position="367"/>
    </location>
</feature>
<evidence type="ECO:0000313" key="16">
    <source>
        <dbReference type="Proteomes" id="UP000248827"/>
    </source>
</evidence>
<dbReference type="SUPFAM" id="SSF158472">
    <property type="entry name" value="HAMP domain-like"/>
    <property type="match status" value="1"/>
</dbReference>
<dbReference type="GO" id="GO:0016301">
    <property type="term" value="F:kinase activity"/>
    <property type="evidence" value="ECO:0007669"/>
    <property type="project" value="UniProtKB-KW"/>
</dbReference>
<organism evidence="15 16">
    <name type="scientific">Paenibacillus pabuli</name>
    <dbReference type="NCBI Taxonomy" id="1472"/>
    <lineage>
        <taxon>Bacteria</taxon>
        <taxon>Bacillati</taxon>
        <taxon>Bacillota</taxon>
        <taxon>Bacilli</taxon>
        <taxon>Bacillales</taxon>
        <taxon>Paenibacillaceae</taxon>
        <taxon>Paenibacillus</taxon>
    </lineage>
</organism>
<reference evidence="15 16" key="1">
    <citation type="submission" date="2018-06" db="EMBL/GenBank/DDBJ databases">
        <title>Freshwater and sediment microbial communities from various areas in North America, analyzing microbe dynamics in response to fracking.</title>
        <authorList>
            <person name="Lamendella R."/>
        </authorList>
    </citation>
    <scope>NUCLEOTIDE SEQUENCE [LARGE SCALE GENOMIC DNA]</scope>
    <source>
        <strain evidence="15 16">NG-13</strain>
    </source>
</reference>
<evidence type="ECO:0000259" key="14">
    <source>
        <dbReference type="PROSITE" id="PS50885"/>
    </source>
</evidence>
<keyword evidence="9" id="KW-0067">ATP-binding</keyword>
<sequence>MIMTAYRKLSIKMKMFLMIMFMMAFIIILAFASLYYTYSVYDKQLFDKSSRLLNLSSSTVDVELQKLEALSLNMISDTQIQRALKSLLIDDSAYSSFMERKKITDRLWEHISGAARYVQSVHLIDSTGRVNKYGETLTVSREKYDRMIEAAEQANGAVRWLYPDDDDPMLVMVRQVRAYEPMTLEPVGILFLRINIERLVEEYAGMDSQDSDIILKAGSEVVYPYRQLPEAVTAGLNPLPGSGGYEVKNLDGREIFLSQKKSAYTGWVYYNMASYDEIFERIIWLKNSLIVVYLIAILVVLALGMVFARSLTRPIRQLISQMKEVQYGDLENIDANLSIPTHQHMDELGLLQRTYRLMITHINTLIKENYASQLVIKETEFKALQAQINPHFLYNALDSIHWLAKKNRQEQISSMVLSLGYLLRSSISFKQNIITLAEELEIVSHYITIQTYRFRQRLDFRLDVPAPYLECAIPKLTLQPLLENAIQYGLEPQVGSCLIRVYAEISGGKLALIVEDHGPGMEPEYVEQVLRGEVKTRGTGIGLLNIRERVRLAFGEEYDVLLESNPGLGTRVTVLLPPLSPGKEEKLWEDGCE</sequence>
<dbReference type="InterPro" id="IPR050640">
    <property type="entry name" value="Bact_2-comp_sensor_kinase"/>
</dbReference>
<keyword evidence="5" id="KW-0597">Phosphoprotein</keyword>
<dbReference type="PROSITE" id="PS50109">
    <property type="entry name" value="HIS_KIN"/>
    <property type="match status" value="1"/>
</dbReference>
<evidence type="ECO:0000313" key="15">
    <source>
        <dbReference type="EMBL" id="RAI99010.1"/>
    </source>
</evidence>
<evidence type="ECO:0000256" key="1">
    <source>
        <dbReference type="ARBA" id="ARBA00000085"/>
    </source>
</evidence>
<dbReference type="Proteomes" id="UP000248827">
    <property type="component" value="Unassembled WGS sequence"/>
</dbReference>
<keyword evidence="6" id="KW-0808">Transferase</keyword>
<keyword evidence="12" id="KW-0812">Transmembrane</keyword>
<evidence type="ECO:0000256" key="7">
    <source>
        <dbReference type="ARBA" id="ARBA00022741"/>
    </source>
</evidence>
<evidence type="ECO:0000256" key="2">
    <source>
        <dbReference type="ARBA" id="ARBA00004651"/>
    </source>
</evidence>
<evidence type="ECO:0000256" key="8">
    <source>
        <dbReference type="ARBA" id="ARBA00022777"/>
    </source>
</evidence>
<dbReference type="RefSeq" id="WP_258403564.1">
    <property type="nucleotide sequence ID" value="NZ_QLLI01000003.1"/>
</dbReference>
<dbReference type="SUPFAM" id="SSF55874">
    <property type="entry name" value="ATPase domain of HSP90 chaperone/DNA topoisomerase II/histidine kinase"/>
    <property type="match status" value="1"/>
</dbReference>